<dbReference type="InterPro" id="IPR032691">
    <property type="entry name" value="Mon2/Sec7/BIG1-like_HUS"/>
</dbReference>
<accession>A0A5N4DGU9</accession>
<feature type="domain" description="Mon2/Sec7/BIG1-like HDS" evidence="5">
    <location>
        <begin position="797"/>
        <end position="876"/>
    </location>
</feature>
<dbReference type="InterPro" id="IPR011989">
    <property type="entry name" value="ARM-like"/>
</dbReference>
<keyword evidence="3" id="KW-0813">Transport</keyword>
<reference evidence="9 10" key="1">
    <citation type="journal article" date="2019" name="Mol. Ecol. Resour.">
        <title>Improving Illumina assemblies with Hi-C and long reads: an example with the North African dromedary.</title>
        <authorList>
            <person name="Elbers J.P."/>
            <person name="Rogers M.F."/>
            <person name="Perelman P.L."/>
            <person name="Proskuryakova A.A."/>
            <person name="Serdyukova N.A."/>
            <person name="Johnson W.E."/>
            <person name="Horin P."/>
            <person name="Corander J."/>
            <person name="Murphy D."/>
            <person name="Burger P.A."/>
        </authorList>
    </citation>
    <scope>NUCLEOTIDE SEQUENCE [LARGE SCALE GENOMIC DNA]</scope>
    <source>
        <strain evidence="9">Drom800</strain>
        <tissue evidence="9">Blood</tissue>
    </source>
</reference>
<evidence type="ECO:0000313" key="9">
    <source>
        <dbReference type="EMBL" id="KAB1270413.1"/>
    </source>
</evidence>
<evidence type="ECO:0000256" key="1">
    <source>
        <dbReference type="ARBA" id="ARBA00008144"/>
    </source>
</evidence>
<keyword evidence="4" id="KW-0653">Protein transport</keyword>
<dbReference type="Pfam" id="PF16206">
    <property type="entry name" value="Mon2_C"/>
    <property type="match status" value="1"/>
</dbReference>
<dbReference type="PANTHER" id="PTHR10663">
    <property type="entry name" value="GUANYL-NUCLEOTIDE EXCHANGE FACTOR"/>
    <property type="match status" value="1"/>
</dbReference>
<evidence type="ECO:0000259" key="5">
    <source>
        <dbReference type="Pfam" id="PF09324"/>
    </source>
</evidence>
<dbReference type="InterPro" id="IPR015403">
    <property type="entry name" value="Mon2/Sec7/BIG1-like_HDS"/>
</dbReference>
<dbReference type="STRING" id="9838.ENSCDRP00005029636"/>
<proteinExistence type="inferred from homology"/>
<organism evidence="9 10">
    <name type="scientific">Camelus dromedarius</name>
    <name type="common">Dromedary</name>
    <name type="synonym">Arabian camel</name>
    <dbReference type="NCBI Taxonomy" id="9838"/>
    <lineage>
        <taxon>Eukaryota</taxon>
        <taxon>Metazoa</taxon>
        <taxon>Chordata</taxon>
        <taxon>Craniata</taxon>
        <taxon>Vertebrata</taxon>
        <taxon>Euteleostomi</taxon>
        <taxon>Mammalia</taxon>
        <taxon>Eutheria</taxon>
        <taxon>Laurasiatheria</taxon>
        <taxon>Artiodactyla</taxon>
        <taxon>Tylopoda</taxon>
        <taxon>Camelidae</taxon>
        <taxon>Camelus</taxon>
    </lineage>
</organism>
<feature type="domain" description="Mon2 C-terminal" evidence="7">
    <location>
        <begin position="880"/>
        <end position="1656"/>
    </location>
</feature>
<feature type="domain" description="Mon2/Sec7/BIG1-like HUS" evidence="6">
    <location>
        <begin position="212"/>
        <end position="385"/>
    </location>
</feature>
<dbReference type="Pfam" id="PF09324">
    <property type="entry name" value="Sec7-like_HDS"/>
    <property type="match status" value="1"/>
</dbReference>
<keyword evidence="10" id="KW-1185">Reference proteome</keyword>
<dbReference type="Proteomes" id="UP000299084">
    <property type="component" value="Unassembled WGS sequence"/>
</dbReference>
<name>A0A5N4DGU9_CAMDR</name>
<evidence type="ECO:0000259" key="6">
    <source>
        <dbReference type="Pfam" id="PF12783"/>
    </source>
</evidence>
<dbReference type="Pfam" id="PF16213">
    <property type="entry name" value="DCB"/>
    <property type="match status" value="1"/>
</dbReference>
<dbReference type="InterPro" id="IPR032817">
    <property type="entry name" value="Mon2_C"/>
</dbReference>
<dbReference type="SUPFAM" id="SSF48371">
    <property type="entry name" value="ARM repeat"/>
    <property type="match status" value="2"/>
</dbReference>
<evidence type="ECO:0000256" key="2">
    <source>
        <dbReference type="ARBA" id="ARBA00017134"/>
    </source>
</evidence>
<evidence type="ECO:0000259" key="8">
    <source>
        <dbReference type="Pfam" id="PF16213"/>
    </source>
</evidence>
<dbReference type="PANTHER" id="PTHR10663:SF333">
    <property type="entry name" value="PROTEIN MON2 HOMOLOG"/>
    <property type="match status" value="1"/>
</dbReference>
<protein>
    <recommendedName>
        <fullName evidence="2">Protein MON2 homolog</fullName>
    </recommendedName>
</protein>
<evidence type="ECO:0000256" key="4">
    <source>
        <dbReference type="ARBA" id="ARBA00022927"/>
    </source>
</evidence>
<evidence type="ECO:0000259" key="7">
    <source>
        <dbReference type="Pfam" id="PF16206"/>
    </source>
</evidence>
<sequence>MSGTNSPEAVKKLLENMQSDLRALSLECKKKFPPVKEAAESGIIKVKTIAARNTEILAALKENSSEVVQPFLMGCGTKEPKITQLCLAAIQRLMSHEVVSETAAGNIINMLWQLMENSLEELKLLQTVLVLLTTNTVVHDEALSKAIVLCFRLHFTKDNITNNTAAATVRQVVTVVFERMVAEDERHRDIIEQPVLVQGNSNRRSVSALKPCAKDAYMLFQDLCQLVNADAPYWLVGMTEMTRTFGLELLESVLNDFPQVFLQHQEFSFLLKERVCPLVIKLFSPNIKFRQGSSTSSSPAPVEKPYFPICMRLLRVVSVLIKQFYSLLVTECEIFLSLLVKFLDADKPQWLRAVAVESIHRLCVQPQLLRSFCQSYDMKQHSTKVFRDIVNALGSFIQSLFLVPPTGNPATVNQAGNSNPGGPVSAPANSGMLGIGGGVTLLPAFEYRGTWIPILTVTVQGSAKATYLEMLDKVEPPTIPEGYAMSVAFHCLLDLVRGITSMIEGELGEVEIEFSRAVWEEMVNACWCGLLAALSLLLDASTDEAATENILKAELTMAALCGRLGLVTSRDAFITAICKAYSIQGQSVTMISPSSESHQQVVAVGQPLAVQPQGTVMLTSKNIQCMRTLLNLAHCHGAVLGTSWQLVLATLQHLVWILGLKPSSGGALKPGRAVEGPSTVLTTAVMTDLPVISNILSRLFESSQYLDDVSLHHLINALCSLSLEAMDMAYGNNKEPSLFAVAKLLETGLVNMHRIEILWRPLTGHLLEVCQHPNSRMREWGAEALTSLIKAGLTFNHDPPLSQNQRLQLLLLNPLKEMSSINHPDIRLKQLECVLQILQSQGDSLGPGWPLVLGVMGAIRNDQGESLIRTAFQCLQLVVTDFLPTMPCTCLQIVVDVAGSFGLHNQELNISLTSIGLLWNISDYFFQRGETIEKELDKEEAAQQKQAEEKGVVLNRPFHPAPPFDCLWLCLYAKLGELCVDPRPAVRKSAGQTLFSTIGAHGTLLQHSTWHTVIWKVLFHLLDRVRESSTTADKEKIESGGGNILIHHSRDTAEKQWAETWVLTLAGVARIFNTRRYLLQPLGDFPRAWDVLLDHIQSAALSKNNEVSLAALKSFQEILQIVSPVRDSDKPETPPAVNVPVPVLIGSISGPGLNRPFIRTDSIGERLRRYSGSEPPIVTDELEDLNLWWAAWNTWYRIGSESTKPPITFDKLTFIPSQPFLTALIQIFPALYQHIKTGFNMDDLQKLGVILHSAVSVPISSDASPFILPSYTEAVLTSLQEAVLTALDVLQKAICVGPENMQIMYPAIFDQLLAFVEFSCKPPQYGQLETKHIANAKYNQIQLFAPAEWVALNYVPFAERSLEVVVDLYQKTACHKAVVNEKVLQNIIKTLRVPLSLKYSCPSESTWKLAVSSLLKVLSIGLPVARQHASSGKFDSMWPELANTFEDFLFTKSIPPDNLSIQEFQRNESIDVEVVQLISTEILPYANFIPKEFVGQIMTMLNKGSIHSQSSSFTEAEIDIRLREEFSKMCFETLLQFSFSNKVTTPQEGYISRMALSVLLKRSQDVLHRYIEDERLSGKCPLPRQQVTEIIFVLKAVSTLIDSLKKTQPENVDGNTWAQVIALYPTLVECITCSSSEVCSALKEALVPFKDFMQPPASKVQNGES</sequence>
<evidence type="ECO:0000313" key="10">
    <source>
        <dbReference type="Proteomes" id="UP000299084"/>
    </source>
</evidence>
<dbReference type="InterPro" id="IPR032629">
    <property type="entry name" value="DCB_dom"/>
</dbReference>
<dbReference type="Gene3D" id="1.25.10.10">
    <property type="entry name" value="Leucine-rich Repeat Variant"/>
    <property type="match status" value="1"/>
</dbReference>
<dbReference type="GO" id="GO:0015031">
    <property type="term" value="P:protein transport"/>
    <property type="evidence" value="ECO:0007669"/>
    <property type="project" value="UniProtKB-KW"/>
</dbReference>
<dbReference type="InterPro" id="IPR016024">
    <property type="entry name" value="ARM-type_fold"/>
</dbReference>
<evidence type="ECO:0000256" key="3">
    <source>
        <dbReference type="ARBA" id="ARBA00022448"/>
    </source>
</evidence>
<dbReference type="Pfam" id="PF12783">
    <property type="entry name" value="Sec7-like_HUS"/>
    <property type="match status" value="1"/>
</dbReference>
<feature type="domain" description="Mon2/Sec7/BIG1-like dimerisation and cyclophilin-binding" evidence="8">
    <location>
        <begin position="9"/>
        <end position="184"/>
    </location>
</feature>
<gene>
    <name evidence="9" type="ORF">Cadr_000016611</name>
</gene>
<comment type="similarity">
    <text evidence="1">Belongs to the MON2 family.</text>
</comment>
<comment type="caution">
    <text evidence="9">The sequence shown here is derived from an EMBL/GenBank/DDBJ whole genome shotgun (WGS) entry which is preliminary data.</text>
</comment>
<dbReference type="EMBL" id="JWIN03000012">
    <property type="protein sequence ID" value="KAB1270413.1"/>
    <property type="molecule type" value="Genomic_DNA"/>
</dbReference>